<keyword evidence="4" id="KW-0732">Signal</keyword>
<proteinExistence type="predicted"/>
<dbReference type="GO" id="GO:0046872">
    <property type="term" value="F:metal ion binding"/>
    <property type="evidence" value="ECO:0007669"/>
    <property type="project" value="UniProtKB-KW"/>
</dbReference>
<keyword evidence="1" id="KW-0479">Metal-binding</keyword>
<keyword evidence="7" id="KW-1185">Reference proteome</keyword>
<evidence type="ECO:0000256" key="2">
    <source>
        <dbReference type="ARBA" id="ARBA00022801"/>
    </source>
</evidence>
<dbReference type="Proteomes" id="UP000215896">
    <property type="component" value="Unassembled WGS sequence"/>
</dbReference>
<evidence type="ECO:0000313" key="7">
    <source>
        <dbReference type="Proteomes" id="UP000215896"/>
    </source>
</evidence>
<feature type="compositionally biased region" description="Basic and acidic residues" evidence="3">
    <location>
        <begin position="110"/>
        <end position="125"/>
    </location>
</feature>
<gene>
    <name evidence="6" type="ORF">CGZ94_04100</name>
</gene>
<organism evidence="6 7">
    <name type="scientific">Enemella evansiae</name>
    <dbReference type="NCBI Taxonomy" id="2016499"/>
    <lineage>
        <taxon>Bacteria</taxon>
        <taxon>Bacillati</taxon>
        <taxon>Actinomycetota</taxon>
        <taxon>Actinomycetes</taxon>
        <taxon>Propionibacteriales</taxon>
        <taxon>Propionibacteriaceae</taxon>
        <taxon>Enemella</taxon>
    </lineage>
</organism>
<reference evidence="6 7" key="1">
    <citation type="submission" date="2017-07" db="EMBL/GenBank/DDBJ databases">
        <title>Draft whole genome sequences of clinical Proprionibacteriaceae strains.</title>
        <authorList>
            <person name="Bernier A.-M."/>
            <person name="Bernard K."/>
            <person name="Domingo M.-C."/>
        </authorList>
    </citation>
    <scope>NUCLEOTIDE SEQUENCE [LARGE SCALE GENOMIC DNA]</scope>
    <source>
        <strain evidence="6 7">NML 030167</strain>
    </source>
</reference>
<dbReference type="PANTHER" id="PTHR10587:SF133">
    <property type="entry name" value="CHITIN DEACETYLASE 1-RELATED"/>
    <property type="match status" value="1"/>
</dbReference>
<dbReference type="RefSeq" id="WP_179257987.1">
    <property type="nucleotide sequence ID" value="NZ_NMVO01000002.1"/>
</dbReference>
<feature type="non-terminal residue" evidence="6">
    <location>
        <position position="125"/>
    </location>
</feature>
<dbReference type="EMBL" id="NMVO01000002">
    <property type="protein sequence ID" value="OYO16816.1"/>
    <property type="molecule type" value="Genomic_DNA"/>
</dbReference>
<dbReference type="InterPro" id="IPR011330">
    <property type="entry name" value="Glyco_hydro/deAcase_b/a-brl"/>
</dbReference>
<name>A0A255GQF9_9ACTN</name>
<dbReference type="Gene3D" id="3.20.20.370">
    <property type="entry name" value="Glycoside hydrolase/deacetylase"/>
    <property type="match status" value="1"/>
</dbReference>
<dbReference type="Pfam" id="PF01522">
    <property type="entry name" value="Polysacc_deac_1"/>
    <property type="match status" value="1"/>
</dbReference>
<evidence type="ECO:0000313" key="6">
    <source>
        <dbReference type="EMBL" id="OYO16816.1"/>
    </source>
</evidence>
<comment type="caution">
    <text evidence="6">The sequence shown here is derived from an EMBL/GenBank/DDBJ whole genome shotgun (WGS) entry which is preliminary data.</text>
</comment>
<dbReference type="PROSITE" id="PS51677">
    <property type="entry name" value="NODB"/>
    <property type="match status" value="1"/>
</dbReference>
<dbReference type="GO" id="GO:0005975">
    <property type="term" value="P:carbohydrate metabolic process"/>
    <property type="evidence" value="ECO:0007669"/>
    <property type="project" value="InterPro"/>
</dbReference>
<keyword evidence="2" id="KW-0378">Hydrolase</keyword>
<feature type="signal peptide" evidence="4">
    <location>
        <begin position="1"/>
        <end position="19"/>
    </location>
</feature>
<dbReference type="GO" id="GO:0016810">
    <property type="term" value="F:hydrolase activity, acting on carbon-nitrogen (but not peptide) bonds"/>
    <property type="evidence" value="ECO:0007669"/>
    <property type="project" value="InterPro"/>
</dbReference>
<feature type="chain" id="PRO_5038465707" description="NodB homology domain-containing protein" evidence="4">
    <location>
        <begin position="20"/>
        <end position="125"/>
    </location>
</feature>
<evidence type="ECO:0000256" key="3">
    <source>
        <dbReference type="SAM" id="MobiDB-lite"/>
    </source>
</evidence>
<dbReference type="GO" id="GO:0016020">
    <property type="term" value="C:membrane"/>
    <property type="evidence" value="ECO:0007669"/>
    <property type="project" value="TreeGrafter"/>
</dbReference>
<feature type="region of interest" description="Disordered" evidence="3">
    <location>
        <begin position="99"/>
        <end position="125"/>
    </location>
</feature>
<dbReference type="InterPro" id="IPR050248">
    <property type="entry name" value="Polysacc_deacetylase_ArnD"/>
</dbReference>
<dbReference type="AlphaFoldDB" id="A0A255GQF9"/>
<feature type="domain" description="NodB homology" evidence="5">
    <location>
        <begin position="46"/>
        <end position="125"/>
    </location>
</feature>
<dbReference type="SUPFAM" id="SSF88713">
    <property type="entry name" value="Glycoside hydrolase/deacetylase"/>
    <property type="match status" value="1"/>
</dbReference>
<protein>
    <recommendedName>
        <fullName evidence="5">NodB homology domain-containing protein</fullName>
    </recommendedName>
</protein>
<evidence type="ECO:0000256" key="1">
    <source>
        <dbReference type="ARBA" id="ARBA00022723"/>
    </source>
</evidence>
<dbReference type="PANTHER" id="PTHR10587">
    <property type="entry name" value="GLYCOSYL TRANSFERASE-RELATED"/>
    <property type="match status" value="1"/>
</dbReference>
<evidence type="ECO:0000256" key="4">
    <source>
        <dbReference type="SAM" id="SignalP"/>
    </source>
</evidence>
<accession>A0A255GQF9</accession>
<evidence type="ECO:0000259" key="5">
    <source>
        <dbReference type="PROSITE" id="PS51677"/>
    </source>
</evidence>
<dbReference type="InterPro" id="IPR002509">
    <property type="entry name" value="NODB_dom"/>
</dbReference>
<sequence>MIGLAVLFAALGAALAVPAPRRLPTAAAAPAGGPAPGANGNCTPLECTARTVDDGPGKDTPNLLRTLTDEQVVPTFFMQGVNIKANPGTVKQVAGTPRLEIGSPTTTHAHLRDHSHDKLQRELPP</sequence>